<dbReference type="SMART" id="SM00448">
    <property type="entry name" value="REC"/>
    <property type="match status" value="1"/>
</dbReference>
<evidence type="ECO:0000256" key="6">
    <source>
        <dbReference type="PROSITE-ProRule" id="PRU00169"/>
    </source>
</evidence>
<dbReference type="PROSITE" id="PS00676">
    <property type="entry name" value="SIGMA54_INTERACT_2"/>
    <property type="match status" value="1"/>
</dbReference>
<dbReference type="InterPro" id="IPR001789">
    <property type="entry name" value="Sig_transdc_resp-reg_receiver"/>
</dbReference>
<feature type="modified residue" description="4-aspartylphosphate" evidence="6">
    <location>
        <position position="57"/>
    </location>
</feature>
<accession>A0A517SDP9</accession>
<dbReference type="Pfam" id="PF00072">
    <property type="entry name" value="Response_reg"/>
    <property type="match status" value="1"/>
</dbReference>
<keyword evidence="4" id="KW-0238">DNA-binding</keyword>
<feature type="domain" description="Sigma-54 factor interaction" evidence="7">
    <location>
        <begin position="148"/>
        <end position="376"/>
    </location>
</feature>
<gene>
    <name evidence="9" type="primary">zraR_9</name>
    <name evidence="9" type="ORF">Pan44_22810</name>
</gene>
<dbReference type="InterPro" id="IPR002078">
    <property type="entry name" value="Sigma_54_int"/>
</dbReference>
<dbReference type="RefSeq" id="WP_145030129.1">
    <property type="nucleotide sequence ID" value="NZ_CP036271.1"/>
</dbReference>
<dbReference type="PANTHER" id="PTHR32071:SF122">
    <property type="entry name" value="SIGMA FACTOR"/>
    <property type="match status" value="1"/>
</dbReference>
<keyword evidence="2" id="KW-0067">ATP-binding</keyword>
<dbReference type="GO" id="GO:0006355">
    <property type="term" value="P:regulation of DNA-templated transcription"/>
    <property type="evidence" value="ECO:0007669"/>
    <property type="project" value="InterPro"/>
</dbReference>
<dbReference type="KEGG" id="ccos:Pan44_22810"/>
<dbReference type="InterPro" id="IPR058031">
    <property type="entry name" value="AAA_lid_NorR"/>
</dbReference>
<dbReference type="PANTHER" id="PTHR32071">
    <property type="entry name" value="TRANSCRIPTIONAL REGULATORY PROTEIN"/>
    <property type="match status" value="1"/>
</dbReference>
<dbReference type="OrthoDB" id="9807827at2"/>
<evidence type="ECO:0000313" key="9">
    <source>
        <dbReference type="EMBL" id="QDT54253.1"/>
    </source>
</evidence>
<dbReference type="Pfam" id="PF00158">
    <property type="entry name" value="Sigma54_activat"/>
    <property type="match status" value="1"/>
</dbReference>
<keyword evidence="5" id="KW-0804">Transcription</keyword>
<evidence type="ECO:0000256" key="1">
    <source>
        <dbReference type="ARBA" id="ARBA00022741"/>
    </source>
</evidence>
<dbReference type="FunFam" id="3.40.50.300:FF:000006">
    <property type="entry name" value="DNA-binding transcriptional regulator NtrC"/>
    <property type="match status" value="1"/>
</dbReference>
<evidence type="ECO:0000256" key="4">
    <source>
        <dbReference type="ARBA" id="ARBA00023125"/>
    </source>
</evidence>
<keyword evidence="1" id="KW-0547">Nucleotide-binding</keyword>
<proteinExistence type="predicted"/>
<evidence type="ECO:0000259" key="8">
    <source>
        <dbReference type="PROSITE" id="PS50110"/>
    </source>
</evidence>
<keyword evidence="6" id="KW-0597">Phosphoprotein</keyword>
<protein>
    <submittedName>
        <fullName evidence="9">Transcriptional regulatory protein ZraR</fullName>
    </submittedName>
</protein>
<dbReference type="Proteomes" id="UP000315700">
    <property type="component" value="Chromosome"/>
</dbReference>
<dbReference type="Pfam" id="PF25601">
    <property type="entry name" value="AAA_lid_14"/>
    <property type="match status" value="1"/>
</dbReference>
<dbReference type="SUPFAM" id="SSF52540">
    <property type="entry name" value="P-loop containing nucleoside triphosphate hydrolases"/>
    <property type="match status" value="1"/>
</dbReference>
<feature type="domain" description="Response regulatory" evidence="8">
    <location>
        <begin position="8"/>
        <end position="122"/>
    </location>
</feature>
<dbReference type="PROSITE" id="PS50110">
    <property type="entry name" value="RESPONSE_REGULATORY"/>
    <property type="match status" value="1"/>
</dbReference>
<dbReference type="InParanoid" id="A0A517SDP9"/>
<dbReference type="InterPro" id="IPR025944">
    <property type="entry name" value="Sigma_54_int_dom_CS"/>
</dbReference>
<evidence type="ECO:0000313" key="10">
    <source>
        <dbReference type="Proteomes" id="UP000315700"/>
    </source>
</evidence>
<evidence type="ECO:0000256" key="2">
    <source>
        <dbReference type="ARBA" id="ARBA00022840"/>
    </source>
</evidence>
<name>A0A517SDP9_9PLAN</name>
<dbReference type="GO" id="GO:0005524">
    <property type="term" value="F:ATP binding"/>
    <property type="evidence" value="ECO:0007669"/>
    <property type="project" value="UniProtKB-KW"/>
</dbReference>
<sequence length="458" mass="50177">MIVDRAVRILVADDEPLFLRTTVSLLEKAGFECRGAPHGHAALEMLQREKFDLILSDLDMPGNSQLEVLHRSRETWPDIPLVVITGAPSLPSAIESLRLGIADYLLKPVKYDDLLQVVRKALTNSAANQTPVPKNTPADSARSKSIGLIGECPPMLAVREMIERSAASDANVLITGPSGTGKELVAESIHRQSRRSGRPFQVVDCTAIPESLFESVLFGHARGAFTGAVRDQPGLLLNADGGTVFLDEIGELPAVQQAKLLRVIQTQSFTPVGMAQQRQVDVRFLCATNVDLDAEVDAGRFRGDLFYRLAVIHIEMPSLKARGDDVVRLAEHFLVTLRPECSPVRGFSPEVIALFREYNWPGNVRELRNAVERGHALCKGTAIVPEDLPPAIRERTPPSATSNESRAEALLEAEKHYLIGLLKEQKGNIAGCSRAAKVSRQCLHGLLVKHQLDPAEFR</sequence>
<dbReference type="InterPro" id="IPR025943">
    <property type="entry name" value="Sigma_54_int_dom_ATP-bd_2"/>
</dbReference>
<dbReference type="CDD" id="cd00156">
    <property type="entry name" value="REC"/>
    <property type="match status" value="1"/>
</dbReference>
<dbReference type="EMBL" id="CP036271">
    <property type="protein sequence ID" value="QDT54253.1"/>
    <property type="molecule type" value="Genomic_DNA"/>
</dbReference>
<dbReference type="InterPro" id="IPR011006">
    <property type="entry name" value="CheY-like_superfamily"/>
</dbReference>
<dbReference type="GO" id="GO:0000160">
    <property type="term" value="P:phosphorelay signal transduction system"/>
    <property type="evidence" value="ECO:0007669"/>
    <property type="project" value="InterPro"/>
</dbReference>
<dbReference type="SMART" id="SM00382">
    <property type="entry name" value="AAA"/>
    <property type="match status" value="1"/>
</dbReference>
<dbReference type="Gene3D" id="1.10.10.60">
    <property type="entry name" value="Homeodomain-like"/>
    <property type="match status" value="1"/>
</dbReference>
<reference evidence="9 10" key="1">
    <citation type="submission" date="2019-02" db="EMBL/GenBank/DDBJ databases">
        <title>Deep-cultivation of Planctomycetes and their phenomic and genomic characterization uncovers novel biology.</title>
        <authorList>
            <person name="Wiegand S."/>
            <person name="Jogler M."/>
            <person name="Boedeker C."/>
            <person name="Pinto D."/>
            <person name="Vollmers J."/>
            <person name="Rivas-Marin E."/>
            <person name="Kohn T."/>
            <person name="Peeters S.H."/>
            <person name="Heuer A."/>
            <person name="Rast P."/>
            <person name="Oberbeckmann S."/>
            <person name="Bunk B."/>
            <person name="Jeske O."/>
            <person name="Meyerdierks A."/>
            <person name="Storesund J.E."/>
            <person name="Kallscheuer N."/>
            <person name="Luecker S."/>
            <person name="Lage O.M."/>
            <person name="Pohl T."/>
            <person name="Merkel B.J."/>
            <person name="Hornburger P."/>
            <person name="Mueller R.-W."/>
            <person name="Bruemmer F."/>
            <person name="Labrenz M."/>
            <person name="Spormann A.M."/>
            <person name="Op den Camp H."/>
            <person name="Overmann J."/>
            <person name="Amann R."/>
            <person name="Jetten M.S.M."/>
            <person name="Mascher T."/>
            <person name="Medema M.H."/>
            <person name="Devos D.P."/>
            <person name="Kaster A.-K."/>
            <person name="Ovreas L."/>
            <person name="Rohde M."/>
            <person name="Galperin M.Y."/>
            <person name="Jogler C."/>
        </authorList>
    </citation>
    <scope>NUCLEOTIDE SEQUENCE [LARGE SCALE GENOMIC DNA]</scope>
    <source>
        <strain evidence="9 10">Pan44</strain>
    </source>
</reference>
<dbReference type="CDD" id="cd00009">
    <property type="entry name" value="AAA"/>
    <property type="match status" value="1"/>
</dbReference>
<dbReference type="AlphaFoldDB" id="A0A517SDP9"/>
<dbReference type="PROSITE" id="PS00688">
    <property type="entry name" value="SIGMA54_INTERACT_3"/>
    <property type="match status" value="1"/>
</dbReference>
<evidence type="ECO:0000259" key="7">
    <source>
        <dbReference type="PROSITE" id="PS50045"/>
    </source>
</evidence>
<dbReference type="InterPro" id="IPR003593">
    <property type="entry name" value="AAA+_ATPase"/>
</dbReference>
<keyword evidence="3" id="KW-0805">Transcription regulation</keyword>
<keyword evidence="10" id="KW-1185">Reference proteome</keyword>
<dbReference type="Gene3D" id="3.40.50.300">
    <property type="entry name" value="P-loop containing nucleotide triphosphate hydrolases"/>
    <property type="match status" value="1"/>
</dbReference>
<evidence type="ECO:0000256" key="3">
    <source>
        <dbReference type="ARBA" id="ARBA00023015"/>
    </source>
</evidence>
<dbReference type="PROSITE" id="PS50045">
    <property type="entry name" value="SIGMA54_INTERACT_4"/>
    <property type="match status" value="1"/>
</dbReference>
<organism evidence="9 10">
    <name type="scientific">Caulifigura coniformis</name>
    <dbReference type="NCBI Taxonomy" id="2527983"/>
    <lineage>
        <taxon>Bacteria</taxon>
        <taxon>Pseudomonadati</taxon>
        <taxon>Planctomycetota</taxon>
        <taxon>Planctomycetia</taxon>
        <taxon>Planctomycetales</taxon>
        <taxon>Planctomycetaceae</taxon>
        <taxon>Caulifigura</taxon>
    </lineage>
</organism>
<dbReference type="GO" id="GO:0003677">
    <property type="term" value="F:DNA binding"/>
    <property type="evidence" value="ECO:0007669"/>
    <property type="project" value="UniProtKB-KW"/>
</dbReference>
<dbReference type="SUPFAM" id="SSF52172">
    <property type="entry name" value="CheY-like"/>
    <property type="match status" value="1"/>
</dbReference>
<dbReference type="InterPro" id="IPR027417">
    <property type="entry name" value="P-loop_NTPase"/>
</dbReference>
<dbReference type="Gene3D" id="1.10.8.60">
    <property type="match status" value="1"/>
</dbReference>
<evidence type="ECO:0000256" key="5">
    <source>
        <dbReference type="ARBA" id="ARBA00023163"/>
    </source>
</evidence>
<dbReference type="Gene3D" id="3.40.50.2300">
    <property type="match status" value="1"/>
</dbReference>